<evidence type="ECO:0000313" key="1">
    <source>
        <dbReference type="EMBL" id="GCE97095.1"/>
    </source>
</evidence>
<name>A0A4C2DZ40_9SACH</name>
<sequence>MAVGKLPDFISCLRFMMAAKKHLMYFYSVKEPDSPTSEQLEIERQAALLRNIVERLYLSEGVSCYVLKNIPQEELPTSSDQTHTGVEVIIIPQVHKLSKDEQNVLVRMMRSSQVSRPVRLFVGMISWNTTKESAMSGNIELALSSRITSEDWLKHKFWFASYEPNENELFSPLTETTSESIGGEIQYTDVHVNRSIHRYILDIMIHLRMHKLVDTTKGGGIHTSALKDVLILSQLIALCRFKKRFVTPEHVKLACIWYFPLHIEILKGSTMDASVLYGSRPELVEGMLKCIADVKLSKTVETENPLFLETVVVQDVLNRVVPPV</sequence>
<dbReference type="Proteomes" id="UP000301737">
    <property type="component" value="Unassembled WGS sequence"/>
</dbReference>
<dbReference type="AlphaFoldDB" id="A0A4C2DZ40"/>
<dbReference type="EMBL" id="BIMX01000001">
    <property type="protein sequence ID" value="GCE97095.1"/>
    <property type="molecule type" value="Genomic_DNA"/>
</dbReference>
<proteinExistence type="predicted"/>
<organism evidence="1 2">
    <name type="scientific">Zygosaccharomyces mellis</name>
    <dbReference type="NCBI Taxonomy" id="42258"/>
    <lineage>
        <taxon>Eukaryota</taxon>
        <taxon>Fungi</taxon>
        <taxon>Dikarya</taxon>
        <taxon>Ascomycota</taxon>
        <taxon>Saccharomycotina</taxon>
        <taxon>Saccharomycetes</taxon>
        <taxon>Saccharomycetales</taxon>
        <taxon>Saccharomycetaceae</taxon>
        <taxon>Zygosaccharomyces</taxon>
    </lineage>
</organism>
<accession>A0A4C2DZ40</accession>
<comment type="caution">
    <text evidence="1">The sequence shown here is derived from an EMBL/GenBank/DDBJ whole genome shotgun (WGS) entry which is preliminary data.</text>
</comment>
<reference evidence="1 2" key="1">
    <citation type="submission" date="2019-01" db="EMBL/GenBank/DDBJ databases">
        <title>Draft Genome Sequencing of Zygosaccharomyces mellis Ca-7.</title>
        <authorList>
            <person name="Shiwa Y."/>
            <person name="Kanesaki Y."/>
            <person name="Ishige T."/>
            <person name="Mura K."/>
            <person name="Hori T."/>
            <person name="Tamura T."/>
        </authorList>
    </citation>
    <scope>NUCLEOTIDE SEQUENCE [LARGE SCALE GENOMIC DNA]</scope>
    <source>
        <strain evidence="1 2">Ca-7</strain>
    </source>
</reference>
<keyword evidence="2" id="KW-1185">Reference proteome</keyword>
<evidence type="ECO:0000313" key="2">
    <source>
        <dbReference type="Proteomes" id="UP000301737"/>
    </source>
</evidence>
<dbReference type="OrthoDB" id="5582146at2759"/>
<gene>
    <name evidence="1" type="primary">MTC2</name>
    <name evidence="1" type="ORF">ZYGM_003603</name>
</gene>
<protein>
    <submittedName>
        <fullName evidence="1">Maintenance of telomere capping protein 2</fullName>
    </submittedName>
</protein>